<dbReference type="InterPro" id="IPR027843">
    <property type="entry name" value="DUF4440"/>
</dbReference>
<protein>
    <recommendedName>
        <fullName evidence="1">DUF4440 domain-containing protein</fullName>
    </recommendedName>
</protein>
<dbReference type="RefSeq" id="WP_007272836.1">
    <property type="nucleotide sequence ID" value="NZ_AOCK01000012.1"/>
</dbReference>
<dbReference type="EMBL" id="AOCK01000012">
    <property type="protein sequence ID" value="EMQ97161.1"/>
    <property type="molecule type" value="Genomic_DNA"/>
</dbReference>
<evidence type="ECO:0000313" key="3">
    <source>
        <dbReference type="Proteomes" id="UP000012015"/>
    </source>
</evidence>
<dbReference type="SUPFAM" id="SSF54427">
    <property type="entry name" value="NTF2-like"/>
    <property type="match status" value="1"/>
</dbReference>
<dbReference type="InterPro" id="IPR032710">
    <property type="entry name" value="NTF2-like_dom_sf"/>
</dbReference>
<dbReference type="Pfam" id="PF14534">
    <property type="entry name" value="DUF4440"/>
    <property type="match status" value="1"/>
</dbReference>
<evidence type="ECO:0000313" key="2">
    <source>
        <dbReference type="EMBL" id="EMQ97161.1"/>
    </source>
</evidence>
<comment type="caution">
    <text evidence="2">The sequence shown here is derived from an EMBL/GenBank/DDBJ whole genome shotgun (WGS) entry which is preliminary data.</text>
</comment>
<sequence length="138" mass="14806">MGNAELAIFQTLLDQWAEAIVANNAVRIGSFAEPDWIMVTPEGGPGKREGFLASVESGNLTHSEMAFEVLEARIYDDVAVVLAHGTNKGRWKGTAFAADEWVTEAFIRRETGWSCAFSALTPNFVASTGTAATNAVIP</sequence>
<keyword evidence="3" id="KW-1185">Reference proteome</keyword>
<feature type="domain" description="DUF4440" evidence="1">
    <location>
        <begin position="12"/>
        <end position="114"/>
    </location>
</feature>
<gene>
    <name evidence="2" type="ORF">ADIAG_03684</name>
</gene>
<dbReference type="Proteomes" id="UP000012015">
    <property type="component" value="Unassembled WGS sequence"/>
</dbReference>
<organism evidence="2 3">
    <name type="scientific">Paeniglutamicibacter gangotriensis Lz1y</name>
    <dbReference type="NCBI Taxonomy" id="1276920"/>
    <lineage>
        <taxon>Bacteria</taxon>
        <taxon>Bacillati</taxon>
        <taxon>Actinomycetota</taxon>
        <taxon>Actinomycetes</taxon>
        <taxon>Micrococcales</taxon>
        <taxon>Micrococcaceae</taxon>
        <taxon>Paeniglutamicibacter</taxon>
    </lineage>
</organism>
<dbReference type="eggNOG" id="COG4319">
    <property type="taxonomic scope" value="Bacteria"/>
</dbReference>
<proteinExistence type="predicted"/>
<accession>M7MQ49</accession>
<reference evidence="2 3" key="1">
    <citation type="journal article" date="2013" name="Genome Announc.">
        <title>Draft Genome Sequence of Arthrobacter gangotriensis Strain Lz1yT, Isolated from a Penguin Rookery Soil Sample Collected in Antarctica, near the Indian Station Dakshin Gangotri.</title>
        <authorList>
            <person name="Shivaji S."/>
            <person name="Ara S."/>
            <person name="Bandi S."/>
            <person name="Singh A."/>
            <person name="Kumar Pinnaka A."/>
        </authorList>
    </citation>
    <scope>NUCLEOTIDE SEQUENCE [LARGE SCALE GENOMIC DNA]</scope>
    <source>
        <strain evidence="2 3">Lz1y</strain>
    </source>
</reference>
<dbReference type="Gene3D" id="3.10.450.50">
    <property type="match status" value="1"/>
</dbReference>
<dbReference type="AlphaFoldDB" id="M7MQ49"/>
<dbReference type="PATRIC" id="fig|1276920.7.peg.3681"/>
<name>M7MQ49_9MICC</name>
<evidence type="ECO:0000259" key="1">
    <source>
        <dbReference type="Pfam" id="PF14534"/>
    </source>
</evidence>